<dbReference type="PROSITE" id="PS51366">
    <property type="entry name" value="MI"/>
    <property type="match status" value="1"/>
</dbReference>
<dbReference type="InterPro" id="IPR050781">
    <property type="entry name" value="CWC22_splicing_factor"/>
</dbReference>
<sequence>MGFGANVLSRTCRRKEARKKKKKLERMQKVAHATHKKVEDVVAISFSRGMNEGKQVDVSKRPLKHAISEERNEVQAKKRKRRKHTSSASRLEKRRMEDLKRSIEEDEAQIKRYATLLGYKKRKSKNMPQVFRAEGLDYLLELCDPVKGREILAEESEQSESDIEEIDEEHLEAEEIDLNEDTSNSDADVSVKQKVRRVSFADTPQVCPQENGSGLSANESGSNHDGEKGLKRRDVQGSKEGNTDESCDIKEDIYGRLVDRKTGEVVSKGADVRQRLVDLEKGSCPNQSEERKKLEKNLRGTINRLNENTIVSSVKSVGDMFASYAHNDVKEVLFDALYKSAAVGYRLPDRILIEYALFIALLHSTVSVEISSYFVENFILRFVGVVSSPPDDKSLENISILLAEMYNFKVIKASMVKEILDRLRVEISDKLLECSKLILSYSGAVMKSRDSDVLRKYLSDVHIQLSQLAEERHQEQHVRFLVEEFMGIKNANIRKWTDAVDRTLLDHYISIFRGLTKKVEKEAELGMSVDDIEHIAERGRWWMVGSAWQPAMSANTALLSVSVQQEDTSKFDHSLLALARKAHMNTTLRRNIFCTLLSSQDEVDAFERLMRLSLKGQQEREIIHICVHCALRESSYNPFYAAVLTHFCAFHKRFRLTTQYALWDRIRELNDLQTWQRPLLAAVIADLILKKSIGITVLKVIEFGTIDPLTTRFLRRLLTNILTRASETTLVEIFGSIVSSAKHKLFSQGLQLFIDVALRKERKGVKQALLLSRIDFLDSVWHNEHF</sequence>
<evidence type="ECO:0000256" key="4">
    <source>
        <dbReference type="SAM" id="MobiDB-lite"/>
    </source>
</evidence>
<dbReference type="SMART" id="SM00543">
    <property type="entry name" value="MIF4G"/>
    <property type="match status" value="1"/>
</dbReference>
<evidence type="ECO:0000256" key="2">
    <source>
        <dbReference type="ARBA" id="ARBA00006856"/>
    </source>
</evidence>
<keyword evidence="6" id="KW-1185">Reference proteome</keyword>
<evidence type="ECO:0000313" key="7">
    <source>
        <dbReference type="WBParaSite" id="ALUE_0001910001-mRNA-1"/>
    </source>
</evidence>
<protein>
    <submittedName>
        <fullName evidence="7">MI domain-containing protein</fullName>
    </submittedName>
</protein>
<feature type="compositionally biased region" description="Polar residues" evidence="4">
    <location>
        <begin position="206"/>
        <end position="221"/>
    </location>
</feature>
<comment type="subcellular location">
    <subcellularLocation>
        <location evidence="1">Nucleus</location>
        <location evidence="1">Nucleolus</location>
    </subcellularLocation>
</comment>
<feature type="domain" description="MI" evidence="5">
    <location>
        <begin position="587"/>
        <end position="703"/>
    </location>
</feature>
<evidence type="ECO:0000259" key="5">
    <source>
        <dbReference type="PROSITE" id="PS51366"/>
    </source>
</evidence>
<evidence type="ECO:0000313" key="6">
    <source>
        <dbReference type="Proteomes" id="UP000036681"/>
    </source>
</evidence>
<dbReference type="SUPFAM" id="SSF48371">
    <property type="entry name" value="ARM repeat"/>
    <property type="match status" value="1"/>
</dbReference>
<dbReference type="Proteomes" id="UP000036681">
    <property type="component" value="Unplaced"/>
</dbReference>
<accession>A0A0M3IK54</accession>
<feature type="region of interest" description="Disordered" evidence="4">
    <location>
        <begin position="1"/>
        <end position="34"/>
    </location>
</feature>
<feature type="compositionally biased region" description="Basic and acidic residues" evidence="4">
    <location>
        <begin position="90"/>
        <end position="101"/>
    </location>
</feature>
<feature type="region of interest" description="Disordered" evidence="4">
    <location>
        <begin position="53"/>
        <end position="101"/>
    </location>
</feature>
<feature type="region of interest" description="Disordered" evidence="4">
    <location>
        <begin position="152"/>
        <end position="190"/>
    </location>
</feature>
<reference evidence="7" key="1">
    <citation type="submission" date="2017-02" db="UniProtKB">
        <authorList>
            <consortium name="WormBaseParasite"/>
        </authorList>
    </citation>
    <scope>IDENTIFICATION</scope>
</reference>
<keyword evidence="3" id="KW-0539">Nucleus</keyword>
<dbReference type="PANTHER" id="PTHR18034">
    <property type="entry name" value="CELL CYCLE CONTROL PROTEIN CWF22-RELATED"/>
    <property type="match status" value="1"/>
</dbReference>
<dbReference type="GO" id="GO:0003723">
    <property type="term" value="F:RNA binding"/>
    <property type="evidence" value="ECO:0007669"/>
    <property type="project" value="InterPro"/>
</dbReference>
<dbReference type="InterPro" id="IPR003891">
    <property type="entry name" value="Initiation_fac_eIF4g_MI"/>
</dbReference>
<dbReference type="InterPro" id="IPR003890">
    <property type="entry name" value="MIF4G-like_typ-3"/>
</dbReference>
<feature type="compositionally biased region" description="Basic and acidic residues" evidence="4">
    <location>
        <begin position="54"/>
        <end position="76"/>
    </location>
</feature>
<dbReference type="PANTHER" id="PTHR18034:SF4">
    <property type="entry name" value="NUCLEOLAR MIF4G DOMAIN-CONTAINING PROTEIN 1"/>
    <property type="match status" value="1"/>
</dbReference>
<feature type="compositionally biased region" description="Basic and acidic residues" evidence="4">
    <location>
        <begin position="222"/>
        <end position="237"/>
    </location>
</feature>
<feature type="compositionally biased region" description="Basic residues" evidence="4">
    <location>
        <begin position="11"/>
        <end position="24"/>
    </location>
</feature>
<dbReference type="SMART" id="SM00544">
    <property type="entry name" value="MA3"/>
    <property type="match status" value="1"/>
</dbReference>
<dbReference type="Pfam" id="PF02854">
    <property type="entry name" value="MIF4G"/>
    <property type="match status" value="1"/>
</dbReference>
<feature type="region of interest" description="Disordered" evidence="4">
    <location>
        <begin position="202"/>
        <end position="246"/>
    </location>
</feature>
<comment type="similarity">
    <text evidence="2">Belongs to the CWC22 family.</text>
</comment>
<dbReference type="WBParaSite" id="ALUE_0001910001-mRNA-1">
    <property type="protein sequence ID" value="ALUE_0001910001-mRNA-1"/>
    <property type="gene ID" value="ALUE_0001910001"/>
</dbReference>
<proteinExistence type="inferred from homology"/>
<name>A0A0M3IK54_ASCLU</name>
<evidence type="ECO:0000256" key="3">
    <source>
        <dbReference type="ARBA" id="ARBA00023242"/>
    </source>
</evidence>
<dbReference type="GO" id="GO:0042274">
    <property type="term" value="P:ribosomal small subunit biogenesis"/>
    <property type="evidence" value="ECO:0007669"/>
    <property type="project" value="TreeGrafter"/>
</dbReference>
<dbReference type="GO" id="GO:0005730">
    <property type="term" value="C:nucleolus"/>
    <property type="evidence" value="ECO:0007669"/>
    <property type="project" value="UniProtKB-SubCell"/>
</dbReference>
<dbReference type="InterPro" id="IPR016024">
    <property type="entry name" value="ARM-type_fold"/>
</dbReference>
<organism evidence="6 7">
    <name type="scientific">Ascaris lumbricoides</name>
    <name type="common">Giant roundworm</name>
    <dbReference type="NCBI Taxonomy" id="6252"/>
    <lineage>
        <taxon>Eukaryota</taxon>
        <taxon>Metazoa</taxon>
        <taxon>Ecdysozoa</taxon>
        <taxon>Nematoda</taxon>
        <taxon>Chromadorea</taxon>
        <taxon>Rhabditida</taxon>
        <taxon>Spirurina</taxon>
        <taxon>Ascaridomorpha</taxon>
        <taxon>Ascaridoidea</taxon>
        <taxon>Ascarididae</taxon>
        <taxon>Ascaris</taxon>
    </lineage>
</organism>
<evidence type="ECO:0000256" key="1">
    <source>
        <dbReference type="ARBA" id="ARBA00004604"/>
    </source>
</evidence>
<feature type="compositionally biased region" description="Acidic residues" evidence="4">
    <location>
        <begin position="153"/>
        <end position="180"/>
    </location>
</feature>
<dbReference type="AlphaFoldDB" id="A0A0M3IK54"/>
<dbReference type="Pfam" id="PF02847">
    <property type="entry name" value="MA3"/>
    <property type="match status" value="1"/>
</dbReference>
<dbReference type="Gene3D" id="1.25.40.180">
    <property type="match status" value="1"/>
</dbReference>